<proteinExistence type="predicted"/>
<sequence>MVRLTVEQDMKLGSALDQLEDALEAAHASLKMVRWAQLNVARYAGGVLGAEFNASIRSVALDVEKLWELAQVSRTSGNEQAGALYDFIEDHNRRILDVIMAHDGMAEAERK</sequence>
<dbReference type="EMBL" id="OY288114">
    <property type="protein sequence ID" value="CAJ0889563.1"/>
    <property type="molecule type" value="Genomic_DNA"/>
</dbReference>
<gene>
    <name evidence="1" type="ORF">AMST5_03972</name>
</gene>
<dbReference type="AlphaFoldDB" id="A0AA48RFT1"/>
<reference evidence="1" key="1">
    <citation type="submission" date="2023-07" db="EMBL/GenBank/DDBJ databases">
        <authorList>
            <person name="Pelsma A.J. K."/>
        </authorList>
    </citation>
    <scope>NUCLEOTIDE SEQUENCE</scope>
</reference>
<protein>
    <submittedName>
        <fullName evidence="1">Uncharacterized protein</fullName>
    </submittedName>
</protein>
<accession>A0AA48RFT1</accession>
<evidence type="ECO:0000313" key="1">
    <source>
        <dbReference type="EMBL" id="CAJ0889563.1"/>
    </source>
</evidence>
<organism evidence="1">
    <name type="scientific">freshwater sediment metagenome</name>
    <dbReference type="NCBI Taxonomy" id="556182"/>
    <lineage>
        <taxon>unclassified sequences</taxon>
        <taxon>metagenomes</taxon>
        <taxon>ecological metagenomes</taxon>
    </lineage>
</organism>
<name>A0AA48RFT1_9ZZZZ</name>